<keyword evidence="3" id="KW-1185">Reference proteome</keyword>
<keyword evidence="1" id="KW-1133">Transmembrane helix</keyword>
<keyword evidence="1" id="KW-0812">Transmembrane</keyword>
<gene>
    <name evidence="2" type="ORF">OUZ56_022891</name>
</gene>
<protein>
    <submittedName>
        <fullName evidence="2">Uncharacterized protein</fullName>
    </submittedName>
</protein>
<reference evidence="2 3" key="1">
    <citation type="journal article" date="2023" name="Nucleic Acids Res.">
        <title>The hologenome of Daphnia magna reveals possible DNA methylation and microbiome-mediated evolution of the host genome.</title>
        <authorList>
            <person name="Chaturvedi A."/>
            <person name="Li X."/>
            <person name="Dhandapani V."/>
            <person name="Marshall H."/>
            <person name="Kissane S."/>
            <person name="Cuenca-Cambronero M."/>
            <person name="Asole G."/>
            <person name="Calvet F."/>
            <person name="Ruiz-Romero M."/>
            <person name="Marangio P."/>
            <person name="Guigo R."/>
            <person name="Rago D."/>
            <person name="Mirbahai L."/>
            <person name="Eastwood N."/>
            <person name="Colbourne J.K."/>
            <person name="Zhou J."/>
            <person name="Mallon E."/>
            <person name="Orsini L."/>
        </authorList>
    </citation>
    <scope>NUCLEOTIDE SEQUENCE [LARGE SCALE GENOMIC DNA]</scope>
    <source>
        <strain evidence="2">LRV0_1</strain>
    </source>
</reference>
<sequence>MQRKKHLLCEYRYTSEYRRYDCNFCYTYKFASRNVLFWLTLPVAVESVCWAAQFQFYRMMTYSSFIM</sequence>
<keyword evidence="1" id="KW-0472">Membrane</keyword>
<name>A0ABR0AXS2_9CRUS</name>
<feature type="transmembrane region" description="Helical" evidence="1">
    <location>
        <begin position="36"/>
        <end position="57"/>
    </location>
</feature>
<dbReference type="Proteomes" id="UP001234178">
    <property type="component" value="Unassembled WGS sequence"/>
</dbReference>
<evidence type="ECO:0000313" key="3">
    <source>
        <dbReference type="Proteomes" id="UP001234178"/>
    </source>
</evidence>
<proteinExistence type="predicted"/>
<evidence type="ECO:0000256" key="1">
    <source>
        <dbReference type="SAM" id="Phobius"/>
    </source>
</evidence>
<accession>A0ABR0AXS2</accession>
<evidence type="ECO:0000313" key="2">
    <source>
        <dbReference type="EMBL" id="KAK4029935.1"/>
    </source>
</evidence>
<comment type="caution">
    <text evidence="2">The sequence shown here is derived from an EMBL/GenBank/DDBJ whole genome shotgun (WGS) entry which is preliminary data.</text>
</comment>
<organism evidence="2 3">
    <name type="scientific">Daphnia magna</name>
    <dbReference type="NCBI Taxonomy" id="35525"/>
    <lineage>
        <taxon>Eukaryota</taxon>
        <taxon>Metazoa</taxon>
        <taxon>Ecdysozoa</taxon>
        <taxon>Arthropoda</taxon>
        <taxon>Crustacea</taxon>
        <taxon>Branchiopoda</taxon>
        <taxon>Diplostraca</taxon>
        <taxon>Cladocera</taxon>
        <taxon>Anomopoda</taxon>
        <taxon>Daphniidae</taxon>
        <taxon>Daphnia</taxon>
    </lineage>
</organism>
<dbReference type="EMBL" id="JAOYFB010000039">
    <property type="protein sequence ID" value="KAK4029935.1"/>
    <property type="molecule type" value="Genomic_DNA"/>
</dbReference>